<sequence>MQTKYQRDTGLAPGFTGETKYALPNGRHAQYEISVHDHFGDLESYKNRAMGDVDTLIWSQTVINASNGTEAIWPDIEVHASECALYCCAKEYTFTVQNSTKKEVSSSMLNDPQSWETRYDFGVEELEEFIQSGWLSPDFTESLAFHPQDSLKFRTDLQLYINAADGPDQRWNISQEAVIGISYFMQTFFSACTNSTCPGTQKQWPAPTVYYILDQSSGHDFQPGPAKLLWEAQHLNKTFSNIAKSMSNVLRVDDENSTSQIGVITRSTTIYRINWA</sequence>
<proteinExistence type="predicted"/>
<organism evidence="1 2">
    <name type="scientific">Clonostachys chloroleuca</name>
    <dbReference type="NCBI Taxonomy" id="1926264"/>
    <lineage>
        <taxon>Eukaryota</taxon>
        <taxon>Fungi</taxon>
        <taxon>Dikarya</taxon>
        <taxon>Ascomycota</taxon>
        <taxon>Pezizomycotina</taxon>
        <taxon>Sordariomycetes</taxon>
        <taxon>Hypocreomycetidae</taxon>
        <taxon>Hypocreales</taxon>
        <taxon>Bionectriaceae</taxon>
        <taxon>Clonostachys</taxon>
    </lineage>
</organism>
<dbReference type="Proteomes" id="UP001160390">
    <property type="component" value="Unassembled WGS sequence"/>
</dbReference>
<accession>A0AA35QBC0</accession>
<reference evidence="1" key="1">
    <citation type="submission" date="2023-01" db="EMBL/GenBank/DDBJ databases">
        <authorList>
            <person name="Piombo E."/>
        </authorList>
    </citation>
    <scope>NUCLEOTIDE SEQUENCE</scope>
</reference>
<gene>
    <name evidence="1" type="ORF">CCHLO57077_00002883</name>
</gene>
<protein>
    <submittedName>
        <fullName evidence="1">Uncharacterized protein</fullName>
    </submittedName>
</protein>
<evidence type="ECO:0000313" key="1">
    <source>
        <dbReference type="EMBL" id="CAI6098855.1"/>
    </source>
</evidence>
<dbReference type="PANTHER" id="PTHR35394">
    <property type="entry name" value="DUF3176 DOMAIN-CONTAINING PROTEIN"/>
    <property type="match status" value="1"/>
</dbReference>
<comment type="caution">
    <text evidence="1">The sequence shown here is derived from an EMBL/GenBank/DDBJ whole genome shotgun (WGS) entry which is preliminary data.</text>
</comment>
<dbReference type="EMBL" id="CABFNP030001299">
    <property type="protein sequence ID" value="CAI6098855.1"/>
    <property type="molecule type" value="Genomic_DNA"/>
</dbReference>
<name>A0AA35QBC0_9HYPO</name>
<dbReference type="AlphaFoldDB" id="A0AA35QBC0"/>
<keyword evidence="2" id="KW-1185">Reference proteome</keyword>
<evidence type="ECO:0000313" key="2">
    <source>
        <dbReference type="Proteomes" id="UP001160390"/>
    </source>
</evidence>
<dbReference type="PANTHER" id="PTHR35394:SF5">
    <property type="entry name" value="DUF3176 DOMAIN-CONTAINING PROTEIN"/>
    <property type="match status" value="1"/>
</dbReference>